<dbReference type="GO" id="GO:0004316">
    <property type="term" value="F:3-oxoacyl-[acyl-carrier-protein] reductase (NADPH) activity"/>
    <property type="evidence" value="ECO:0007669"/>
    <property type="project" value="UniProtKB-EC"/>
</dbReference>
<organism evidence="3 4">
    <name type="scientific">Legionella wadsworthii</name>
    <dbReference type="NCBI Taxonomy" id="28088"/>
    <lineage>
        <taxon>Bacteria</taxon>
        <taxon>Pseudomonadati</taxon>
        <taxon>Pseudomonadota</taxon>
        <taxon>Gammaproteobacteria</taxon>
        <taxon>Legionellales</taxon>
        <taxon>Legionellaceae</taxon>
        <taxon>Legionella</taxon>
    </lineage>
</organism>
<dbReference type="InterPro" id="IPR002347">
    <property type="entry name" value="SDR_fam"/>
</dbReference>
<keyword evidence="2 3" id="KW-0560">Oxidoreductase</keyword>
<dbReference type="EC" id="1.1.1.100" evidence="3"/>
<gene>
    <name evidence="3" type="primary">fabG_4</name>
    <name evidence="3" type="ORF">NCTC11532_01108</name>
</gene>
<evidence type="ECO:0000313" key="3">
    <source>
        <dbReference type="EMBL" id="STY28931.1"/>
    </source>
</evidence>
<dbReference type="Pfam" id="PF00106">
    <property type="entry name" value="adh_short"/>
    <property type="match status" value="1"/>
</dbReference>
<evidence type="ECO:0000313" key="4">
    <source>
        <dbReference type="Proteomes" id="UP000255297"/>
    </source>
</evidence>
<protein>
    <submittedName>
        <fullName evidence="3">Polysaccharide biosynthesis dehydrogenase/reductase</fullName>
        <ecNumber evidence="3">1.1.1.100</ecNumber>
    </submittedName>
</protein>
<dbReference type="PROSITE" id="PS00061">
    <property type="entry name" value="ADH_SHORT"/>
    <property type="match status" value="1"/>
</dbReference>
<reference evidence="3 4" key="1">
    <citation type="submission" date="2018-06" db="EMBL/GenBank/DDBJ databases">
        <authorList>
            <consortium name="Pathogen Informatics"/>
            <person name="Doyle S."/>
        </authorList>
    </citation>
    <scope>NUCLEOTIDE SEQUENCE [LARGE SCALE GENOMIC DNA]</scope>
    <source>
        <strain evidence="3 4">NCTC11532</strain>
    </source>
</reference>
<dbReference type="PANTHER" id="PTHR44196">
    <property type="entry name" value="DEHYDROGENASE/REDUCTASE SDR FAMILY MEMBER 7B"/>
    <property type="match status" value="1"/>
</dbReference>
<dbReference type="EMBL" id="UGPB01000001">
    <property type="protein sequence ID" value="STY28931.1"/>
    <property type="molecule type" value="Genomic_DNA"/>
</dbReference>
<evidence type="ECO:0000256" key="1">
    <source>
        <dbReference type="ARBA" id="ARBA00006484"/>
    </source>
</evidence>
<dbReference type="PANTHER" id="PTHR44196:SF1">
    <property type="entry name" value="DEHYDROGENASE_REDUCTASE SDR FAMILY MEMBER 7B"/>
    <property type="match status" value="1"/>
</dbReference>
<dbReference type="PRINTS" id="PR00081">
    <property type="entry name" value="GDHRDH"/>
</dbReference>
<dbReference type="InterPro" id="IPR036291">
    <property type="entry name" value="NAD(P)-bd_dom_sf"/>
</dbReference>
<dbReference type="RefSeq" id="WP_031567463.1">
    <property type="nucleotide sequence ID" value="NZ_CAAAIS010000008.1"/>
</dbReference>
<dbReference type="Proteomes" id="UP000255297">
    <property type="component" value="Unassembled WGS sequence"/>
</dbReference>
<dbReference type="InterPro" id="IPR020904">
    <property type="entry name" value="Sc_DH/Rdtase_CS"/>
</dbReference>
<evidence type="ECO:0000256" key="2">
    <source>
        <dbReference type="ARBA" id="ARBA00023002"/>
    </source>
</evidence>
<dbReference type="OrthoDB" id="9810734at2"/>
<name>A0A378LXZ2_9GAMM</name>
<sequence>MKKNILITGASRGIGEQIAIQYAASDVNLILVARDPQKLVHVTQNCQRKGANVFSKSIDVQNAKELKEFILNVDNEMPIDLVIANAGVSSTLQSDWKPENEEDINQVFAINLQGTINTVNPLIPGMIERKKGQIAIMSSIAGLRGLPQSPSYCASKAATYTYGQSLRAWLSRYKIQVNVICPGYVKTDMSDRLTGMKPFLMSREKAAKKIHKGLHKNKATIAFPWSLHMLMRMSHFLPSRSVNAILNCFESHINLEAGR</sequence>
<proteinExistence type="inferred from homology"/>
<dbReference type="GO" id="GO:0016020">
    <property type="term" value="C:membrane"/>
    <property type="evidence" value="ECO:0007669"/>
    <property type="project" value="TreeGrafter"/>
</dbReference>
<dbReference type="STRING" id="1122170.GCA_000701265_01911"/>
<dbReference type="Gene3D" id="3.40.50.720">
    <property type="entry name" value="NAD(P)-binding Rossmann-like Domain"/>
    <property type="match status" value="1"/>
</dbReference>
<dbReference type="AlphaFoldDB" id="A0A378LXZ2"/>
<dbReference type="SUPFAM" id="SSF51735">
    <property type="entry name" value="NAD(P)-binding Rossmann-fold domains"/>
    <property type="match status" value="1"/>
</dbReference>
<accession>A0A378LXZ2</accession>
<keyword evidence="4" id="KW-1185">Reference proteome</keyword>
<comment type="similarity">
    <text evidence="1">Belongs to the short-chain dehydrogenases/reductases (SDR) family.</text>
</comment>